<sequence>MEYSSLFDCPETNGACGSIRQAQLELPLTTHQNLQVAVSKAQEAAAAKLRTVFALRNLTGPKQTLSETMNATVQLLFSGHPIQPE</sequence>
<evidence type="ECO:0000313" key="1">
    <source>
        <dbReference type="EMBL" id="MBY6139339.1"/>
    </source>
</evidence>
<protein>
    <submittedName>
        <fullName evidence="1">Uncharacterized protein</fullName>
    </submittedName>
</protein>
<accession>A0ABS7NDQ1</accession>
<dbReference type="EMBL" id="JAHVJA010000002">
    <property type="protein sequence ID" value="MBY6139339.1"/>
    <property type="molecule type" value="Genomic_DNA"/>
</dbReference>
<dbReference type="RefSeq" id="WP_222507936.1">
    <property type="nucleotide sequence ID" value="NZ_JAHVJA010000002.1"/>
</dbReference>
<proteinExistence type="predicted"/>
<organism evidence="1 2">
    <name type="scientific">Leisingera daeponensis</name>
    <dbReference type="NCBI Taxonomy" id="405746"/>
    <lineage>
        <taxon>Bacteria</taxon>
        <taxon>Pseudomonadati</taxon>
        <taxon>Pseudomonadota</taxon>
        <taxon>Alphaproteobacteria</taxon>
        <taxon>Rhodobacterales</taxon>
        <taxon>Roseobacteraceae</taxon>
        <taxon>Leisingera</taxon>
    </lineage>
</organism>
<keyword evidence="2" id="KW-1185">Reference proteome</keyword>
<gene>
    <name evidence="1" type="ORF">KUV26_07800</name>
</gene>
<evidence type="ECO:0000313" key="2">
    <source>
        <dbReference type="Proteomes" id="UP000766629"/>
    </source>
</evidence>
<reference evidence="1 2" key="1">
    <citation type="submission" date="2021-06" db="EMBL/GenBank/DDBJ databases">
        <title>50 bacteria genomes isolated from Dapeng, Shenzhen, China.</title>
        <authorList>
            <person name="Zheng W."/>
            <person name="Yu S."/>
            <person name="Huang Y."/>
        </authorList>
    </citation>
    <scope>NUCLEOTIDE SEQUENCE [LARGE SCALE GENOMIC DNA]</scope>
    <source>
        <strain evidence="1 2">DP1N14-2</strain>
    </source>
</reference>
<dbReference type="Proteomes" id="UP000766629">
    <property type="component" value="Unassembled WGS sequence"/>
</dbReference>
<name>A0ABS7NDQ1_9RHOB</name>
<comment type="caution">
    <text evidence="1">The sequence shown here is derived from an EMBL/GenBank/DDBJ whole genome shotgun (WGS) entry which is preliminary data.</text>
</comment>